<gene>
    <name evidence="1" type="ORF">PSU4_43060</name>
</gene>
<dbReference type="Proteomes" id="UP000321685">
    <property type="component" value="Unassembled WGS sequence"/>
</dbReference>
<keyword evidence="2" id="KW-1185">Reference proteome</keyword>
<name>A0A511DKM9_9PSEU</name>
<dbReference type="EMBL" id="BJVJ01000051">
    <property type="protein sequence ID" value="GEL25352.1"/>
    <property type="molecule type" value="Genomic_DNA"/>
</dbReference>
<comment type="caution">
    <text evidence="1">The sequence shown here is derived from an EMBL/GenBank/DDBJ whole genome shotgun (WGS) entry which is preliminary data.</text>
</comment>
<accession>A0A511DKM9</accession>
<protein>
    <submittedName>
        <fullName evidence="1">Uncharacterized protein</fullName>
    </submittedName>
</protein>
<sequence>MCAQCRAPSSRVDWYAAGAPDTLAGRRTARTELAAAATRQLAPLGLRVDAHPGSMTLAVRSATGRTVVVTRLDELADAVRTLTCREIDPLDVP</sequence>
<evidence type="ECO:0000313" key="1">
    <source>
        <dbReference type="EMBL" id="GEL25352.1"/>
    </source>
</evidence>
<proteinExistence type="predicted"/>
<evidence type="ECO:0000313" key="2">
    <source>
        <dbReference type="Proteomes" id="UP000321685"/>
    </source>
</evidence>
<organism evidence="1 2">
    <name type="scientific">Pseudonocardia sulfidoxydans NBRC 16205</name>
    <dbReference type="NCBI Taxonomy" id="1223511"/>
    <lineage>
        <taxon>Bacteria</taxon>
        <taxon>Bacillati</taxon>
        <taxon>Actinomycetota</taxon>
        <taxon>Actinomycetes</taxon>
        <taxon>Pseudonocardiales</taxon>
        <taxon>Pseudonocardiaceae</taxon>
        <taxon>Pseudonocardia</taxon>
    </lineage>
</organism>
<dbReference type="RefSeq" id="WP_186817103.1">
    <property type="nucleotide sequence ID" value="NZ_BJVJ01000051.1"/>
</dbReference>
<dbReference type="AlphaFoldDB" id="A0A511DKM9"/>
<reference evidence="1 2" key="1">
    <citation type="submission" date="2019-07" db="EMBL/GenBank/DDBJ databases">
        <title>Whole genome shotgun sequence of Pseudonocardia sulfidoxydans NBRC 16205.</title>
        <authorList>
            <person name="Hosoyama A."/>
            <person name="Uohara A."/>
            <person name="Ohji S."/>
            <person name="Ichikawa N."/>
        </authorList>
    </citation>
    <scope>NUCLEOTIDE SEQUENCE [LARGE SCALE GENOMIC DNA]</scope>
    <source>
        <strain evidence="1 2">NBRC 16205</strain>
    </source>
</reference>